<dbReference type="PANTHER" id="PTHR45625">
    <property type="entry name" value="PEPTIDYL-PROLYL CIS-TRANS ISOMERASE-RELATED"/>
    <property type="match status" value="1"/>
</dbReference>
<feature type="compositionally biased region" description="Basic residues" evidence="4">
    <location>
        <begin position="692"/>
        <end position="703"/>
    </location>
</feature>
<dbReference type="GO" id="GO:0003755">
    <property type="term" value="F:peptidyl-prolyl cis-trans isomerase activity"/>
    <property type="evidence" value="ECO:0007669"/>
    <property type="project" value="UniProtKB-KW"/>
</dbReference>
<feature type="region of interest" description="Disordered" evidence="4">
    <location>
        <begin position="307"/>
        <end position="346"/>
    </location>
</feature>
<dbReference type="SUPFAM" id="SSF50891">
    <property type="entry name" value="Cyclophilin-like"/>
    <property type="match status" value="1"/>
</dbReference>
<proteinExistence type="predicted"/>
<accession>A0A8J2SLN9</accession>
<evidence type="ECO:0000256" key="3">
    <source>
        <dbReference type="ARBA" id="ARBA00023235"/>
    </source>
</evidence>
<dbReference type="PANTHER" id="PTHR45625:SF4">
    <property type="entry name" value="PEPTIDYLPROLYL ISOMERASE DOMAIN AND WD REPEAT-CONTAINING PROTEIN 1"/>
    <property type="match status" value="1"/>
</dbReference>
<gene>
    <name evidence="6" type="ORF">PECAL_3P27450</name>
</gene>
<dbReference type="InterPro" id="IPR002130">
    <property type="entry name" value="Cyclophilin-type_PPIase_dom"/>
</dbReference>
<feature type="region of interest" description="Disordered" evidence="4">
    <location>
        <begin position="448"/>
        <end position="471"/>
    </location>
</feature>
<dbReference type="InterPro" id="IPR036322">
    <property type="entry name" value="WD40_repeat_dom_sf"/>
</dbReference>
<evidence type="ECO:0000256" key="1">
    <source>
        <dbReference type="ARBA" id="ARBA00013194"/>
    </source>
</evidence>
<dbReference type="Pfam" id="PF00400">
    <property type="entry name" value="WD40"/>
    <property type="match status" value="1"/>
</dbReference>
<feature type="compositionally biased region" description="Low complexity" evidence="4">
    <location>
        <begin position="321"/>
        <end position="336"/>
    </location>
</feature>
<keyword evidence="2" id="KW-0697">Rotamase</keyword>
<keyword evidence="3" id="KW-0413">Isomerase</keyword>
<dbReference type="Proteomes" id="UP000789595">
    <property type="component" value="Unassembled WGS sequence"/>
</dbReference>
<dbReference type="Gene3D" id="2.40.100.10">
    <property type="entry name" value="Cyclophilin-like"/>
    <property type="match status" value="1"/>
</dbReference>
<dbReference type="OrthoDB" id="10264753at2759"/>
<evidence type="ECO:0000313" key="7">
    <source>
        <dbReference type="Proteomes" id="UP000789595"/>
    </source>
</evidence>
<feature type="domain" description="PPIase cyclophilin-type" evidence="5">
    <location>
        <begin position="530"/>
        <end position="574"/>
    </location>
</feature>
<comment type="caution">
    <text evidence="6">The sequence shown here is derived from an EMBL/GenBank/DDBJ whole genome shotgun (WGS) entry which is preliminary data.</text>
</comment>
<dbReference type="SUPFAM" id="SSF50978">
    <property type="entry name" value="WD40 repeat-like"/>
    <property type="match status" value="1"/>
</dbReference>
<dbReference type="InterPro" id="IPR015943">
    <property type="entry name" value="WD40/YVTN_repeat-like_dom_sf"/>
</dbReference>
<evidence type="ECO:0000259" key="5">
    <source>
        <dbReference type="PROSITE" id="PS50072"/>
    </source>
</evidence>
<keyword evidence="7" id="KW-1185">Reference proteome</keyword>
<dbReference type="PROSITE" id="PS50072">
    <property type="entry name" value="CSA_PPIASE_2"/>
    <property type="match status" value="1"/>
</dbReference>
<name>A0A8J2SLN9_9STRA</name>
<dbReference type="InterPro" id="IPR001680">
    <property type="entry name" value="WD40_rpt"/>
</dbReference>
<dbReference type="Gene3D" id="2.130.10.10">
    <property type="entry name" value="YVTN repeat-like/Quinoprotein amine dehydrogenase"/>
    <property type="match status" value="2"/>
</dbReference>
<evidence type="ECO:0000313" key="6">
    <source>
        <dbReference type="EMBL" id="CAH0372723.1"/>
    </source>
</evidence>
<sequence length="715" mass="77879">MLPPPSKRSRRGAAQRRVLAYMDALPCAAQYETSYAHRAVVTHTVVAAKAGFVCTASENGHVKFWKKMQRGVEFVKHFHAHVGPIADVAASFDGLWLATTGDDGAAKLYDVHAFDMACILRTKRDAAEPYVPGAACWLQTAAAPTPRVALAAADEAAPIRVYAAPTFALVAKLRVHASPIVALCPLPPLGLVVSADARGVLECWRCADGPRRGGDGKGAAVSEVPAEAPGDAVAYRSKLDTDLYALAKTRAGPCRISASSDGARFAVTASDATIRIFETRTGRCLRLLDESAAAIDARRGAWLLRSARGAPPDASDDSDDAGPMPEPAATAAAGEEAPPPPPAEPEDAALRALVALDDLSYGRRSAAEREIQAQAGRRSFLARWNAVFDETGHYLLYGSIVGVCVYALDAGRVVAVLGAADEAERFGCLALFEGAAKLDAQLEQARRQVADSPQQGSLTMGAEQSREGVSDPTCFASSFRRKRFYLLSRRAPDAPDARDVQNELPTADELGRRAAASRPALLGAEATLRTTMGDVRFRLFGNECPKTVENFCAHARDGYYDGLIFHRVLNRAQIDFRGALHARHPIQLAAVRTGHQILHDPDGRSAGRRHRRREHLGRRVPRRIPPEPPARPPLYGVHGQRGTRHQRVPVLRHHRAHALARRQAHRLRPRHSRHGSLPGHRERQVQPVRQAARGRRDHRRRNSRRRCCLGSVWFN</sequence>
<dbReference type="SMART" id="SM00320">
    <property type="entry name" value="WD40"/>
    <property type="match status" value="4"/>
</dbReference>
<dbReference type="EC" id="5.2.1.8" evidence="1"/>
<dbReference type="EMBL" id="CAKKNE010000003">
    <property type="protein sequence ID" value="CAH0372723.1"/>
    <property type="molecule type" value="Genomic_DNA"/>
</dbReference>
<dbReference type="AlphaFoldDB" id="A0A8J2SLN9"/>
<dbReference type="Pfam" id="PF00160">
    <property type="entry name" value="Pro_isomerase"/>
    <property type="match status" value="1"/>
</dbReference>
<protein>
    <recommendedName>
        <fullName evidence="1">peptidylprolyl isomerase</fullName>
        <ecNumber evidence="1">5.2.1.8</ecNumber>
    </recommendedName>
</protein>
<feature type="compositionally biased region" description="Basic residues" evidence="4">
    <location>
        <begin position="641"/>
        <end position="674"/>
    </location>
</feature>
<evidence type="ECO:0000256" key="4">
    <source>
        <dbReference type="SAM" id="MobiDB-lite"/>
    </source>
</evidence>
<dbReference type="InterPro" id="IPR044666">
    <property type="entry name" value="Cyclophilin_A-like"/>
</dbReference>
<feature type="compositionally biased region" description="Basic residues" evidence="4">
    <location>
        <begin position="606"/>
        <end position="622"/>
    </location>
</feature>
<organism evidence="6 7">
    <name type="scientific">Pelagomonas calceolata</name>
    <dbReference type="NCBI Taxonomy" id="35677"/>
    <lineage>
        <taxon>Eukaryota</taxon>
        <taxon>Sar</taxon>
        <taxon>Stramenopiles</taxon>
        <taxon>Ochrophyta</taxon>
        <taxon>Pelagophyceae</taxon>
        <taxon>Pelagomonadales</taxon>
        <taxon>Pelagomonadaceae</taxon>
        <taxon>Pelagomonas</taxon>
    </lineage>
</organism>
<reference evidence="6" key="1">
    <citation type="submission" date="2021-11" db="EMBL/GenBank/DDBJ databases">
        <authorList>
            <consortium name="Genoscope - CEA"/>
            <person name="William W."/>
        </authorList>
    </citation>
    <scope>NUCLEOTIDE SEQUENCE</scope>
</reference>
<evidence type="ECO:0000256" key="2">
    <source>
        <dbReference type="ARBA" id="ARBA00023110"/>
    </source>
</evidence>
<dbReference type="InterPro" id="IPR029000">
    <property type="entry name" value="Cyclophilin-like_dom_sf"/>
</dbReference>
<feature type="region of interest" description="Disordered" evidence="4">
    <location>
        <begin position="598"/>
        <end position="703"/>
    </location>
</feature>